<feature type="region of interest" description="Disordered" evidence="1">
    <location>
        <begin position="71"/>
        <end position="97"/>
    </location>
</feature>
<protein>
    <submittedName>
        <fullName evidence="2">Uncharacterized protein</fullName>
    </submittedName>
</protein>
<gene>
    <name evidence="2" type="ORF">HTAM1171_LOCUS10528</name>
</gene>
<sequence length="122" mass="12421">MVVHALKSTAVRGARAATSKRCMGGSAAPAPEWTGIDAVVRKVLPQDDQLAGAILAGYGVLIMGATIGSKMGGSAPAEEPAPVAPVTPAASTGSIPSVDSDEFATFIESEENLLKWIETAEK</sequence>
<reference evidence="2" key="1">
    <citation type="submission" date="2021-01" db="EMBL/GenBank/DDBJ databases">
        <authorList>
            <person name="Corre E."/>
            <person name="Pelletier E."/>
            <person name="Niang G."/>
            <person name="Scheremetjew M."/>
            <person name="Finn R."/>
            <person name="Kale V."/>
            <person name="Holt S."/>
            <person name="Cochrane G."/>
            <person name="Meng A."/>
            <person name="Brown T."/>
            <person name="Cohen L."/>
        </authorList>
    </citation>
    <scope>NUCLEOTIDE SEQUENCE</scope>
    <source>
        <strain evidence="2">CCMP826</strain>
    </source>
</reference>
<proteinExistence type="predicted"/>
<dbReference type="AlphaFoldDB" id="A0A7S2I9N5"/>
<evidence type="ECO:0000313" key="2">
    <source>
        <dbReference type="EMBL" id="CAD9512490.1"/>
    </source>
</evidence>
<accession>A0A7S2I9N5</accession>
<name>A0A7S2I9N5_9STRA</name>
<evidence type="ECO:0000256" key="1">
    <source>
        <dbReference type="SAM" id="MobiDB-lite"/>
    </source>
</evidence>
<feature type="compositionally biased region" description="Low complexity" evidence="1">
    <location>
        <begin position="74"/>
        <end position="92"/>
    </location>
</feature>
<organism evidence="2">
    <name type="scientific">Helicotheca tamesis</name>
    <dbReference type="NCBI Taxonomy" id="374047"/>
    <lineage>
        <taxon>Eukaryota</taxon>
        <taxon>Sar</taxon>
        <taxon>Stramenopiles</taxon>
        <taxon>Ochrophyta</taxon>
        <taxon>Bacillariophyta</taxon>
        <taxon>Mediophyceae</taxon>
        <taxon>Lithodesmiophycidae</taxon>
        <taxon>Lithodesmiales</taxon>
        <taxon>Lithodesmiaceae</taxon>
        <taxon>Helicotheca</taxon>
    </lineage>
</organism>
<dbReference type="EMBL" id="HBGV01017116">
    <property type="protein sequence ID" value="CAD9512490.1"/>
    <property type="molecule type" value="Transcribed_RNA"/>
</dbReference>